<sequence>MLSEQTTQRELPLQAQTQGLRRQWIIAKRLNEQFGDQRLVIQRQELGLAPRMAEPIAHPDELAHERGGRAIEDTRGIRLIGQLCPGLLEDFSQSAPVRARRGDSVPIDGLVGPHG</sequence>
<reference evidence="1 2" key="1">
    <citation type="journal article" date="2020" name="Microorganisms">
        <title>Osmotic Adaptation and Compatible Solute Biosynthesis of Phototrophic Bacteria as Revealed from Genome Analyses.</title>
        <authorList>
            <person name="Imhoff J.F."/>
            <person name="Rahn T."/>
            <person name="Kunzel S."/>
            <person name="Keller A."/>
            <person name="Neulinger S.C."/>
        </authorList>
    </citation>
    <scope>NUCLEOTIDE SEQUENCE [LARGE SCALE GENOMIC DNA]</scope>
    <source>
        <strain evidence="1 2">DSM 25653</strain>
    </source>
</reference>
<proteinExistence type="predicted"/>
<name>A0A9X0W8U0_9GAMM</name>
<dbReference type="AlphaFoldDB" id="A0A9X0W8U0"/>
<dbReference type="Proteomes" id="UP001138768">
    <property type="component" value="Unassembled WGS sequence"/>
</dbReference>
<organism evidence="1 2">
    <name type="scientific">Lamprobacter modestohalophilus</name>
    <dbReference type="NCBI Taxonomy" id="1064514"/>
    <lineage>
        <taxon>Bacteria</taxon>
        <taxon>Pseudomonadati</taxon>
        <taxon>Pseudomonadota</taxon>
        <taxon>Gammaproteobacteria</taxon>
        <taxon>Chromatiales</taxon>
        <taxon>Chromatiaceae</taxon>
        <taxon>Lamprobacter</taxon>
    </lineage>
</organism>
<comment type="caution">
    <text evidence="1">The sequence shown here is derived from an EMBL/GenBank/DDBJ whole genome shotgun (WGS) entry which is preliminary data.</text>
</comment>
<gene>
    <name evidence="1" type="ORF">CKO42_08140</name>
</gene>
<dbReference type="EMBL" id="NRRY01000010">
    <property type="protein sequence ID" value="MBK1618408.1"/>
    <property type="molecule type" value="Genomic_DNA"/>
</dbReference>
<accession>A0A9X0W8U0</accession>
<evidence type="ECO:0000313" key="2">
    <source>
        <dbReference type="Proteomes" id="UP001138768"/>
    </source>
</evidence>
<protein>
    <submittedName>
        <fullName evidence="1">Uncharacterized protein</fullName>
    </submittedName>
</protein>
<keyword evidence="2" id="KW-1185">Reference proteome</keyword>
<evidence type="ECO:0000313" key="1">
    <source>
        <dbReference type="EMBL" id="MBK1618408.1"/>
    </source>
</evidence>